<dbReference type="InterPro" id="IPR048228">
    <property type="entry name" value="HelD_bacillota"/>
</dbReference>
<dbReference type="PANTHER" id="PTHR11070:SF17">
    <property type="entry name" value="DNA HELICASE IV"/>
    <property type="match status" value="1"/>
</dbReference>
<name>A0A0C2VIM5_9BACL</name>
<feature type="domain" description="UvrD-like helicase ATP-binding" evidence="6">
    <location>
        <begin position="202"/>
        <end position="597"/>
    </location>
</feature>
<keyword evidence="8" id="KW-1185">Reference proteome</keyword>
<dbReference type="InterPro" id="IPR027417">
    <property type="entry name" value="P-loop_NTPase"/>
</dbReference>
<dbReference type="Pfam" id="PF13538">
    <property type="entry name" value="UvrD_C_2"/>
    <property type="match status" value="1"/>
</dbReference>
<dbReference type="Pfam" id="PF00580">
    <property type="entry name" value="UvrD-helicase"/>
    <property type="match status" value="1"/>
</dbReference>
<gene>
    <name evidence="7" type="ORF">KR50_13220</name>
</gene>
<dbReference type="InterPro" id="IPR027785">
    <property type="entry name" value="UvrD-like_helicase_C"/>
</dbReference>
<organism evidence="7 8">
    <name type="scientific">Jeotgalibacillus campisalis</name>
    <dbReference type="NCBI Taxonomy" id="220754"/>
    <lineage>
        <taxon>Bacteria</taxon>
        <taxon>Bacillati</taxon>
        <taxon>Bacillota</taxon>
        <taxon>Bacilli</taxon>
        <taxon>Bacillales</taxon>
        <taxon>Caryophanaceae</taxon>
        <taxon>Jeotgalibacillus</taxon>
    </lineage>
</organism>
<dbReference type="PATRIC" id="fig|220754.4.peg.1347"/>
<proteinExistence type="predicted"/>
<dbReference type="SUPFAM" id="SSF52540">
    <property type="entry name" value="P-loop containing nucleoside triphosphate hydrolases"/>
    <property type="match status" value="1"/>
</dbReference>
<keyword evidence="1 5" id="KW-0547">Nucleotide-binding</keyword>
<dbReference type="GO" id="GO:0005829">
    <property type="term" value="C:cytosol"/>
    <property type="evidence" value="ECO:0007669"/>
    <property type="project" value="TreeGrafter"/>
</dbReference>
<dbReference type="OrthoDB" id="9787585at2"/>
<dbReference type="Gene3D" id="3.40.50.300">
    <property type="entry name" value="P-loop containing nucleotide triphosphate hydrolases"/>
    <property type="match status" value="2"/>
</dbReference>
<evidence type="ECO:0000256" key="5">
    <source>
        <dbReference type="PROSITE-ProRule" id="PRU00560"/>
    </source>
</evidence>
<dbReference type="PROSITE" id="PS51198">
    <property type="entry name" value="UVRD_HELICASE_ATP_BIND"/>
    <property type="match status" value="1"/>
</dbReference>
<dbReference type="NCBIfam" id="NF041464">
    <property type="entry name" value="HelD_BACSU"/>
    <property type="match status" value="1"/>
</dbReference>
<keyword evidence="4 5" id="KW-0067">ATP-binding</keyword>
<evidence type="ECO:0000256" key="1">
    <source>
        <dbReference type="ARBA" id="ARBA00022741"/>
    </source>
</evidence>
<dbReference type="InterPro" id="IPR014016">
    <property type="entry name" value="UvrD-like_ATP-bd"/>
</dbReference>
<dbReference type="GO" id="GO:0016787">
    <property type="term" value="F:hydrolase activity"/>
    <property type="evidence" value="ECO:0007669"/>
    <property type="project" value="UniProtKB-UniRule"/>
</dbReference>
<dbReference type="Proteomes" id="UP000031972">
    <property type="component" value="Unassembled WGS sequence"/>
</dbReference>
<dbReference type="GO" id="GO:0003677">
    <property type="term" value="F:DNA binding"/>
    <property type="evidence" value="ECO:0007669"/>
    <property type="project" value="InterPro"/>
</dbReference>
<protein>
    <recommendedName>
        <fullName evidence="6">UvrD-like helicase ATP-binding domain-containing protein</fullName>
    </recommendedName>
</protein>
<evidence type="ECO:0000256" key="4">
    <source>
        <dbReference type="ARBA" id="ARBA00022840"/>
    </source>
</evidence>
<evidence type="ECO:0000256" key="3">
    <source>
        <dbReference type="ARBA" id="ARBA00022806"/>
    </source>
</evidence>
<dbReference type="InterPro" id="IPR000212">
    <property type="entry name" value="DNA_helicase_UvrD/REP"/>
</dbReference>
<dbReference type="PANTHER" id="PTHR11070">
    <property type="entry name" value="UVRD / RECB / PCRA DNA HELICASE FAMILY MEMBER"/>
    <property type="match status" value="1"/>
</dbReference>
<keyword evidence="3 5" id="KW-0347">Helicase</keyword>
<evidence type="ECO:0000313" key="7">
    <source>
        <dbReference type="EMBL" id="KIL48737.1"/>
    </source>
</evidence>
<comment type="caution">
    <text evidence="7">The sequence shown here is derived from an EMBL/GenBank/DDBJ whole genome shotgun (WGS) entry which is preliminary data.</text>
</comment>
<evidence type="ECO:0000313" key="8">
    <source>
        <dbReference type="Proteomes" id="UP000031972"/>
    </source>
</evidence>
<dbReference type="GO" id="GO:0005524">
    <property type="term" value="F:ATP binding"/>
    <property type="evidence" value="ECO:0007669"/>
    <property type="project" value="UniProtKB-UniRule"/>
</dbReference>
<dbReference type="GO" id="GO:0000725">
    <property type="term" value="P:recombinational repair"/>
    <property type="evidence" value="ECO:0007669"/>
    <property type="project" value="TreeGrafter"/>
</dbReference>
<dbReference type="RefSeq" id="WP_041056266.1">
    <property type="nucleotide sequence ID" value="NZ_JXRR01000011.1"/>
</dbReference>
<reference evidence="7 8" key="1">
    <citation type="submission" date="2015-01" db="EMBL/GenBank/DDBJ databases">
        <title>Jeotgalibacillus campisalis genome sequencing.</title>
        <authorList>
            <person name="Goh K.M."/>
            <person name="Chan K.-G."/>
            <person name="Yaakop A.S."/>
            <person name="Ee R."/>
            <person name="Gan H.M."/>
            <person name="Chan C.S."/>
        </authorList>
    </citation>
    <scope>NUCLEOTIDE SEQUENCE [LARGE SCALE GENOMIC DNA]</scope>
    <source>
        <strain evidence="7 8">SF-57</strain>
    </source>
</reference>
<dbReference type="AlphaFoldDB" id="A0A0C2VIM5"/>
<feature type="binding site" evidence="5">
    <location>
        <begin position="223"/>
        <end position="230"/>
    </location>
    <ligand>
        <name>ATP</name>
        <dbReference type="ChEBI" id="CHEBI:30616"/>
    </ligand>
</feature>
<accession>A0A0C2VIM5</accession>
<evidence type="ECO:0000259" key="6">
    <source>
        <dbReference type="PROSITE" id="PS51198"/>
    </source>
</evidence>
<dbReference type="GO" id="GO:0043138">
    <property type="term" value="F:3'-5' DNA helicase activity"/>
    <property type="evidence" value="ECO:0007669"/>
    <property type="project" value="TreeGrafter"/>
</dbReference>
<evidence type="ECO:0000256" key="2">
    <source>
        <dbReference type="ARBA" id="ARBA00022801"/>
    </source>
</evidence>
<dbReference type="EMBL" id="JXRR01000011">
    <property type="protein sequence ID" value="KIL48737.1"/>
    <property type="molecule type" value="Genomic_DNA"/>
</dbReference>
<sequence length="766" mass="88445">MTDKTKHSSFSHPDFKNEVDRLLFTRLYIDQALATSKQSAGNARQHLKEAYETLDSLDSSLSYMNLLTGASLLQMNTDQVKRLQSVYDKPYFARIDYQKENEEKESLYIGKASLHNPENQSQIIVDWRSPVSNVYYDGRLGEVEYEVNGETTQGYLSLKRQYQIEKGELLSIQDVDLTTTDELLQQSLAGKADNRLTEIVSTIQKEQNDIIRAPLNRPIIVQGAAGSGKTTIALHRISYFLYVNSETFHPSDLMILAPNQLFIEYISEVLPELGVDKINQTTLIDYMTKATGQTIRLADPVKKLVSLIEEDDSSEETKKLSEFKGSLLFLKIIDRYLNHIEESLAPKTDVMLEKFRILRGDRLANLFLHDYHYLPVYRRFDKIKGVIQNHLRTKKKEVLKKIKDVYDEALEKALYGIRNDAKRRKRVTFIMDTKAQRTDAIQKEARSTVRAYMKQFERKSAVDYYKELLTSRELLELCAPELAREDVDQLVQYSQRLLSSRMFELEDLAPIYYLHGRLYGLDDESRVKNVFIDEAQDYSYFQLAALRKILDTSLFTIVGDLAQGIHSYRGMRDWGVVKKEIFGEAHYFTLQKSYRTTIEIMNLANMILEKMEESLPLVEPVVRHGVLPSYHQLPAASLVQRMEQDIALFQQENFTTIAIICKTPAECKRMFTLFAASSVTVQLLTENEELEKNQITLLPAHLAKGLEFDAVLIPSLIERYKGNELDRKLLYVAMTRAMHRLALYSEHPEDLLLDESAKTKMTWQKT</sequence>
<keyword evidence="2 5" id="KW-0378">Hydrolase</keyword>